<evidence type="ECO:0000256" key="6">
    <source>
        <dbReference type="ARBA" id="ARBA00022917"/>
    </source>
</evidence>
<dbReference type="GO" id="GO:0006425">
    <property type="term" value="P:glutaminyl-tRNA aminoacylation"/>
    <property type="evidence" value="ECO:0007669"/>
    <property type="project" value="UniProtKB-UniRule"/>
</dbReference>
<gene>
    <name evidence="13" type="ORF">ADJ77_07610</name>
    <name evidence="14" type="ORF">J5A51_03470</name>
</gene>
<dbReference type="NCBIfam" id="NF011291">
    <property type="entry name" value="PRK14703.1"/>
    <property type="match status" value="1"/>
</dbReference>
<dbReference type="PANTHER" id="PTHR43097:SF5">
    <property type="entry name" value="GLUTAMATE--TRNA LIGASE"/>
    <property type="match status" value="1"/>
</dbReference>
<reference evidence="14 16" key="2">
    <citation type="submission" date="2021-03" db="EMBL/GenBank/DDBJ databases">
        <title>Human Oral Microbial Genomes.</title>
        <authorList>
            <person name="Johnston C.D."/>
            <person name="Chen T."/>
            <person name="Dewhirst F.E."/>
        </authorList>
    </citation>
    <scope>NUCLEOTIDE SEQUENCE [LARGE SCALE GENOMIC DNA]</scope>
    <source>
        <strain evidence="14 16">W1435</strain>
    </source>
</reference>
<dbReference type="EMBL" id="CP012075">
    <property type="protein sequence ID" value="AKU69739.1"/>
    <property type="molecule type" value="Genomic_DNA"/>
</dbReference>
<keyword evidence="16" id="KW-1185">Reference proteome</keyword>
<dbReference type="FunFam" id="2.40.240.10:FF:000001">
    <property type="entry name" value="Glutamine--tRNA ligase"/>
    <property type="match status" value="1"/>
</dbReference>
<dbReference type="PANTHER" id="PTHR43097">
    <property type="entry name" value="GLUTAMINE-TRNA LIGASE"/>
    <property type="match status" value="1"/>
</dbReference>
<dbReference type="FunFam" id="1.10.1160.10:FF:000001">
    <property type="entry name" value="Glutamine--tRNA ligase"/>
    <property type="match status" value="1"/>
</dbReference>
<dbReference type="InterPro" id="IPR000924">
    <property type="entry name" value="Glu/Gln-tRNA-synth"/>
</dbReference>
<keyword evidence="2" id="KW-0963">Cytoplasm</keyword>
<evidence type="ECO:0000259" key="11">
    <source>
        <dbReference type="Pfam" id="PF03950"/>
    </source>
</evidence>
<evidence type="ECO:0000313" key="13">
    <source>
        <dbReference type="EMBL" id="AKU69739.1"/>
    </source>
</evidence>
<dbReference type="EC" id="6.1.1.18" evidence="8"/>
<dbReference type="GO" id="GO:0004819">
    <property type="term" value="F:glutamine-tRNA ligase activity"/>
    <property type="evidence" value="ECO:0007669"/>
    <property type="project" value="UniProtKB-UniRule"/>
</dbReference>
<evidence type="ECO:0000313" key="14">
    <source>
        <dbReference type="EMBL" id="QUB85347.1"/>
    </source>
</evidence>
<proteinExistence type="inferred from homology"/>
<evidence type="ECO:0000256" key="8">
    <source>
        <dbReference type="NCBIfam" id="TIGR00440"/>
    </source>
</evidence>
<dbReference type="SUPFAM" id="SSF50715">
    <property type="entry name" value="Ribosomal protein L25-like"/>
    <property type="match status" value="1"/>
</dbReference>
<evidence type="ECO:0000256" key="1">
    <source>
        <dbReference type="ARBA" id="ARBA00005594"/>
    </source>
</evidence>
<dbReference type="STRING" id="1236517.ADJ77_07610"/>
<dbReference type="InterPro" id="IPR020058">
    <property type="entry name" value="Glu/Gln-tRNA-synth_Ib_cat-dom"/>
</dbReference>
<feature type="domain" description="Glutamyl/glutaminyl-tRNA synthetase class Ib catalytic" evidence="10">
    <location>
        <begin position="35"/>
        <end position="352"/>
    </location>
</feature>
<evidence type="ECO:0000256" key="9">
    <source>
        <dbReference type="RuleBase" id="RU363037"/>
    </source>
</evidence>
<dbReference type="FunFam" id="3.40.50.620:FF:000037">
    <property type="entry name" value="Glutamine--tRNA ligase cytoplasmic"/>
    <property type="match status" value="1"/>
</dbReference>
<evidence type="ECO:0000256" key="4">
    <source>
        <dbReference type="ARBA" id="ARBA00022741"/>
    </source>
</evidence>
<keyword evidence="3 9" id="KW-0436">Ligase</keyword>
<reference evidence="13 15" key="1">
    <citation type="submission" date="2015-07" db="EMBL/GenBank/DDBJ databases">
        <authorList>
            <person name="Noorani M."/>
        </authorList>
    </citation>
    <scope>NUCLEOTIDE SEQUENCE [LARGE SCALE GENOMIC DNA]</scope>
    <source>
        <strain evidence="13 15">W1435</strain>
    </source>
</reference>
<name>A0A0K1NKX5_9BACT</name>
<keyword evidence="6 9" id="KW-0648">Protein biosynthesis</keyword>
<dbReference type="InterPro" id="IPR011035">
    <property type="entry name" value="Ribosomal_bL25/Gln-tRNA_synth"/>
</dbReference>
<keyword evidence="5 9" id="KW-0067">ATP-binding</keyword>
<feature type="domain" description="tRNA synthetases class I (E and Q) anti-codon binding" evidence="12">
    <location>
        <begin position="476"/>
        <end position="550"/>
    </location>
</feature>
<dbReference type="InterPro" id="IPR050132">
    <property type="entry name" value="Gln/Glu-tRNA_Ligase"/>
</dbReference>
<dbReference type="PRINTS" id="PR00987">
    <property type="entry name" value="TRNASYNTHGLU"/>
</dbReference>
<dbReference type="InterPro" id="IPR004514">
    <property type="entry name" value="Gln-tRNA-synth"/>
</dbReference>
<evidence type="ECO:0000256" key="2">
    <source>
        <dbReference type="ARBA" id="ARBA00022490"/>
    </source>
</evidence>
<feature type="domain" description="Glutamyl/glutaminyl-tRNA synthetase class Ib anti-codon binding" evidence="11">
    <location>
        <begin position="355"/>
        <end position="458"/>
    </location>
</feature>
<keyword evidence="4 9" id="KW-0547">Nucleotide-binding</keyword>
<dbReference type="eggNOG" id="COG0008">
    <property type="taxonomic scope" value="Bacteria"/>
</dbReference>
<dbReference type="Proteomes" id="UP000682005">
    <property type="component" value="Chromosome 2"/>
</dbReference>
<evidence type="ECO:0000256" key="3">
    <source>
        <dbReference type="ARBA" id="ARBA00022598"/>
    </source>
</evidence>
<dbReference type="EMBL" id="CP072369">
    <property type="protein sequence ID" value="QUB85347.1"/>
    <property type="molecule type" value="Genomic_DNA"/>
</dbReference>
<dbReference type="InterPro" id="IPR020059">
    <property type="entry name" value="Glu/Gln-tRNA-synth_Ib_codon-bd"/>
</dbReference>
<dbReference type="GO" id="GO:0005829">
    <property type="term" value="C:cytosol"/>
    <property type="evidence" value="ECO:0007669"/>
    <property type="project" value="TreeGrafter"/>
</dbReference>
<dbReference type="Proteomes" id="UP000060345">
    <property type="component" value="Chromosome 2"/>
</dbReference>
<dbReference type="InterPro" id="IPR049437">
    <property type="entry name" value="tRNA-synt_1c_C2"/>
</dbReference>
<evidence type="ECO:0000259" key="12">
    <source>
        <dbReference type="Pfam" id="PF20974"/>
    </source>
</evidence>
<dbReference type="FunFam" id="3.90.800.10:FF:000001">
    <property type="entry name" value="Glutamine--tRNA ligase"/>
    <property type="match status" value="1"/>
</dbReference>
<dbReference type="Pfam" id="PF00749">
    <property type="entry name" value="tRNA-synt_1c"/>
    <property type="match status" value="1"/>
</dbReference>
<sequence>MTTIENNTNEEKRSLSFVEQLVEEDLAEGKNGGRIQTRFPPEPNGYLHIGHAKAICMDFGVAEHYNGICNLRFDDTNPSKENTEYVENILHDISWLGFKWGNIYYASDYFEKLWEFALWMIKKGLAYVDEQTSEEIAAQKGTPTTPGIPSPYRDRPVEENLALFEKMNTAEAVEGSMVLRAKLDMANPNMHFRDPIMYRIIQIPHHRTGTKWHCYPMYDFAHGQSDYFEGVTHSICTLEFVPHHPLYDKLVDFLKESDGTADNLKDNRPRQIEFNRLNLTYTVMSKRKLHTLVDENLVKGWDDPRMPTLCGMRRRGYSPESIRNFIDSIGYTKFDALNDVALLEAAVRDDLNKKATRVSAVLDPVKLVITNYPEGKTEEMEAINNPENEADGTHTITFSKNLWIERADFMEDAPRKFQRLRPGKEVRLNNAYIIKCPEVDYCKKDTEGNIIEIYAEYDSETRSGTSGSDRKIKGKTLHWVSADHCLKAEVREYDRLFNVENPAADERDFRELLNPESLTVRTECYVEQYLSEKKPGDYLQFQRTGYFMLDPDTTDNHLVFNKTVGLKDTWAKKAKA</sequence>
<protein>
    <recommendedName>
        <fullName evidence="8">Glutamine--tRNA ligase</fullName>
        <ecNumber evidence="8">6.1.1.18</ecNumber>
    </recommendedName>
</protein>
<dbReference type="NCBIfam" id="TIGR00440">
    <property type="entry name" value="glnS"/>
    <property type="match status" value="1"/>
</dbReference>
<dbReference type="Gene3D" id="2.40.240.10">
    <property type="entry name" value="Ribosomal Protein L25, Chain P"/>
    <property type="match status" value="2"/>
</dbReference>
<dbReference type="Pfam" id="PF20974">
    <property type="entry name" value="tRNA-synt_1c_C2"/>
    <property type="match status" value="1"/>
</dbReference>
<dbReference type="OrthoDB" id="9801560at2"/>
<dbReference type="Gene3D" id="3.40.50.620">
    <property type="entry name" value="HUPs"/>
    <property type="match status" value="1"/>
</dbReference>
<evidence type="ECO:0000256" key="5">
    <source>
        <dbReference type="ARBA" id="ARBA00022840"/>
    </source>
</evidence>
<dbReference type="InterPro" id="IPR014729">
    <property type="entry name" value="Rossmann-like_a/b/a_fold"/>
</dbReference>
<dbReference type="InterPro" id="IPR020056">
    <property type="entry name" value="Rbsml_bL25/Gln-tRNA_synth_N"/>
</dbReference>
<dbReference type="Pfam" id="PF03950">
    <property type="entry name" value="tRNA-synt_1c_C"/>
    <property type="match status" value="1"/>
</dbReference>
<evidence type="ECO:0000313" key="16">
    <source>
        <dbReference type="Proteomes" id="UP000682005"/>
    </source>
</evidence>
<evidence type="ECO:0000259" key="10">
    <source>
        <dbReference type="Pfam" id="PF00749"/>
    </source>
</evidence>
<dbReference type="AlphaFoldDB" id="A0A0K1NKX5"/>
<dbReference type="KEGG" id="pfus:ADJ77_07610"/>
<comment type="similarity">
    <text evidence="1 9">Belongs to the class-I aminoacyl-tRNA synthetase family.</text>
</comment>
<evidence type="ECO:0000313" key="15">
    <source>
        <dbReference type="Proteomes" id="UP000060345"/>
    </source>
</evidence>
<accession>A0A0K1NKX5</accession>
<evidence type="ECO:0000256" key="7">
    <source>
        <dbReference type="ARBA" id="ARBA00023146"/>
    </source>
</evidence>
<dbReference type="SUPFAM" id="SSF52374">
    <property type="entry name" value="Nucleotidylyl transferase"/>
    <property type="match status" value="1"/>
</dbReference>
<keyword evidence="7 9" id="KW-0030">Aminoacyl-tRNA synthetase</keyword>
<dbReference type="RefSeq" id="WP_025077367.1">
    <property type="nucleotide sequence ID" value="NZ_BAKO01000001.1"/>
</dbReference>
<dbReference type="GO" id="GO:0005524">
    <property type="term" value="F:ATP binding"/>
    <property type="evidence" value="ECO:0007669"/>
    <property type="project" value="UniProtKB-KW"/>
</dbReference>
<organism evidence="13 15">
    <name type="scientific">Prevotella fusca JCM 17724</name>
    <dbReference type="NCBI Taxonomy" id="1236517"/>
    <lineage>
        <taxon>Bacteria</taxon>
        <taxon>Pseudomonadati</taxon>
        <taxon>Bacteroidota</taxon>
        <taxon>Bacteroidia</taxon>
        <taxon>Bacteroidales</taxon>
        <taxon>Prevotellaceae</taxon>
        <taxon>Prevotella</taxon>
    </lineage>
</organism>